<dbReference type="Proteomes" id="UP001204798">
    <property type="component" value="Unassembled WGS sequence"/>
</dbReference>
<evidence type="ECO:0000313" key="2">
    <source>
        <dbReference type="EMBL" id="MCS3921062.1"/>
    </source>
</evidence>
<dbReference type="EMBL" id="JANUCP010000009">
    <property type="protein sequence ID" value="MCS3921062.1"/>
    <property type="molecule type" value="Genomic_DNA"/>
</dbReference>
<dbReference type="RefSeq" id="WP_018194985.1">
    <property type="nucleotide sequence ID" value="NZ_CP130454.1"/>
</dbReference>
<keyword evidence="1" id="KW-0812">Transmembrane</keyword>
<proteinExistence type="predicted"/>
<keyword evidence="1" id="KW-0472">Membrane</keyword>
<evidence type="ECO:0000313" key="3">
    <source>
        <dbReference type="Proteomes" id="UP001204798"/>
    </source>
</evidence>
<name>A0ABT2ET01_9BACT</name>
<evidence type="ECO:0000256" key="1">
    <source>
        <dbReference type="SAM" id="Phobius"/>
    </source>
</evidence>
<feature type="transmembrane region" description="Helical" evidence="1">
    <location>
        <begin position="6"/>
        <end position="24"/>
    </location>
</feature>
<protein>
    <submittedName>
        <fullName evidence="2">Uncharacterized protein</fullName>
    </submittedName>
</protein>
<sequence>MLKRQWVILTTLAVIATVVGVWWWQWQAPYRTLTTFVDALYKGNTKTLYDLTPYHERHIVTEETVETTYLRFLKPLLNDHFPKSRLIRIGRFSDRPRTVIFYLWFREQDKPLVIYLCYPPDRQGWRVPFSYFVWLNAKGLYGDLNADYIMYRLGYRQVATPEGDTFALRVK</sequence>
<reference evidence="2 3" key="1">
    <citation type="submission" date="2022-08" db="EMBL/GenBank/DDBJ databases">
        <title>Bacterial and archaeal communities from various locations to study Microbial Dark Matter (Phase II).</title>
        <authorList>
            <person name="Stepanauskas R."/>
        </authorList>
    </citation>
    <scope>NUCLEOTIDE SEQUENCE [LARGE SCALE GENOMIC DNA]</scope>
    <source>
        <strain evidence="2 3">PD1</strain>
    </source>
</reference>
<gene>
    <name evidence="2" type="ORF">M2350_003503</name>
</gene>
<organism evidence="2 3">
    <name type="scientific">Candidatus Fervidibacter sacchari</name>
    <dbReference type="NCBI Taxonomy" id="1448929"/>
    <lineage>
        <taxon>Bacteria</taxon>
        <taxon>Candidatus Fervidibacterota</taxon>
        <taxon>Candidatus Fervidibacter</taxon>
    </lineage>
</organism>
<comment type="caution">
    <text evidence="2">The sequence shown here is derived from an EMBL/GenBank/DDBJ whole genome shotgun (WGS) entry which is preliminary data.</text>
</comment>
<keyword evidence="3" id="KW-1185">Reference proteome</keyword>
<keyword evidence="1" id="KW-1133">Transmembrane helix</keyword>
<accession>A0ABT2ET01</accession>